<evidence type="ECO:0000256" key="1">
    <source>
        <dbReference type="SAM" id="MobiDB-lite"/>
    </source>
</evidence>
<keyword evidence="3" id="KW-1185">Reference proteome</keyword>
<dbReference type="EMBL" id="JAMYWD010000010">
    <property type="protein sequence ID" value="KAJ4958435.1"/>
    <property type="molecule type" value="Genomic_DNA"/>
</dbReference>
<dbReference type="Proteomes" id="UP001141806">
    <property type="component" value="Unassembled WGS sequence"/>
</dbReference>
<sequence length="161" mass="18413">MAPPRRAENAYNLRGTHNHPTNVDVPQEQVNILEDLDDQFLEHPGEEGVGEYDPPHFVTREKFDTLAQQLVVLTELLQQRPPMAPTAPVPPPVDIRKVPQRSNRSRRAVPVISSYSYHPASSHYRRTWGVEIVFKEQLQQKCSPLARTPPLSLNESWYMIG</sequence>
<organism evidence="2 3">
    <name type="scientific">Protea cynaroides</name>
    <dbReference type="NCBI Taxonomy" id="273540"/>
    <lineage>
        <taxon>Eukaryota</taxon>
        <taxon>Viridiplantae</taxon>
        <taxon>Streptophyta</taxon>
        <taxon>Embryophyta</taxon>
        <taxon>Tracheophyta</taxon>
        <taxon>Spermatophyta</taxon>
        <taxon>Magnoliopsida</taxon>
        <taxon>Proteales</taxon>
        <taxon>Proteaceae</taxon>
        <taxon>Protea</taxon>
    </lineage>
</organism>
<name>A0A9Q0H5E2_9MAGN</name>
<dbReference type="AlphaFoldDB" id="A0A9Q0H5E2"/>
<evidence type="ECO:0000313" key="3">
    <source>
        <dbReference type="Proteomes" id="UP001141806"/>
    </source>
</evidence>
<evidence type="ECO:0000313" key="2">
    <source>
        <dbReference type="EMBL" id="KAJ4958435.1"/>
    </source>
</evidence>
<protein>
    <submittedName>
        <fullName evidence="2">Uncharacterized protein</fullName>
    </submittedName>
</protein>
<gene>
    <name evidence="2" type="ORF">NE237_025546</name>
</gene>
<proteinExistence type="predicted"/>
<feature type="compositionally biased region" description="Pro residues" evidence="1">
    <location>
        <begin position="82"/>
        <end position="93"/>
    </location>
</feature>
<accession>A0A9Q0H5E2</accession>
<reference evidence="2" key="1">
    <citation type="journal article" date="2023" name="Plant J.">
        <title>The genome of the king protea, Protea cynaroides.</title>
        <authorList>
            <person name="Chang J."/>
            <person name="Duong T.A."/>
            <person name="Schoeman C."/>
            <person name="Ma X."/>
            <person name="Roodt D."/>
            <person name="Barker N."/>
            <person name="Li Z."/>
            <person name="Van de Peer Y."/>
            <person name="Mizrachi E."/>
        </authorList>
    </citation>
    <scope>NUCLEOTIDE SEQUENCE</scope>
    <source>
        <tissue evidence="2">Young leaves</tissue>
    </source>
</reference>
<feature type="region of interest" description="Disordered" evidence="1">
    <location>
        <begin position="81"/>
        <end position="102"/>
    </location>
</feature>
<feature type="region of interest" description="Disordered" evidence="1">
    <location>
        <begin position="1"/>
        <end position="24"/>
    </location>
</feature>
<comment type="caution">
    <text evidence="2">The sequence shown here is derived from an EMBL/GenBank/DDBJ whole genome shotgun (WGS) entry which is preliminary data.</text>
</comment>